<feature type="transmembrane region" description="Helical" evidence="2">
    <location>
        <begin position="132"/>
        <end position="160"/>
    </location>
</feature>
<keyword evidence="2" id="KW-0812">Transmembrane</keyword>
<evidence type="ECO:0000256" key="2">
    <source>
        <dbReference type="SAM" id="Phobius"/>
    </source>
</evidence>
<name>A0A2G1VY96_9BACT</name>
<evidence type="ECO:0000313" key="3">
    <source>
        <dbReference type="EMBL" id="PHQ31754.1"/>
    </source>
</evidence>
<proteinExistence type="predicted"/>
<dbReference type="SUPFAM" id="SSF103473">
    <property type="entry name" value="MFS general substrate transporter"/>
    <property type="match status" value="1"/>
</dbReference>
<dbReference type="Proteomes" id="UP000225740">
    <property type="component" value="Unassembled WGS sequence"/>
</dbReference>
<dbReference type="EMBL" id="NIZW01000040">
    <property type="protein sequence ID" value="PHQ31754.1"/>
    <property type="molecule type" value="Genomic_DNA"/>
</dbReference>
<comment type="caution">
    <text evidence="3">The sequence shown here is derived from an EMBL/GenBank/DDBJ whole genome shotgun (WGS) entry which is preliminary data.</text>
</comment>
<keyword evidence="4" id="KW-1185">Reference proteome</keyword>
<reference evidence="3 4" key="1">
    <citation type="submission" date="2017-06" db="EMBL/GenBank/DDBJ databases">
        <title>Description of Rhodopirellula bahusiensis sp. nov.</title>
        <authorList>
            <person name="Kizina J."/>
            <person name="Harder J."/>
        </authorList>
    </citation>
    <scope>NUCLEOTIDE SEQUENCE [LARGE SCALE GENOMIC DNA]</scope>
    <source>
        <strain evidence="3 4">SWK21</strain>
    </source>
</reference>
<organism evidence="3 4">
    <name type="scientific">Rhodopirellula bahusiensis</name>
    <dbReference type="NCBI Taxonomy" id="2014065"/>
    <lineage>
        <taxon>Bacteria</taxon>
        <taxon>Pseudomonadati</taxon>
        <taxon>Planctomycetota</taxon>
        <taxon>Planctomycetia</taxon>
        <taxon>Pirellulales</taxon>
        <taxon>Pirellulaceae</taxon>
        <taxon>Rhodopirellula</taxon>
    </lineage>
</organism>
<feature type="region of interest" description="Disordered" evidence="1">
    <location>
        <begin position="211"/>
        <end position="251"/>
    </location>
</feature>
<feature type="transmembrane region" description="Helical" evidence="2">
    <location>
        <begin position="172"/>
        <end position="203"/>
    </location>
</feature>
<feature type="compositionally biased region" description="Low complexity" evidence="1">
    <location>
        <begin position="231"/>
        <end position="251"/>
    </location>
</feature>
<dbReference type="InterPro" id="IPR036259">
    <property type="entry name" value="MFS_trans_sf"/>
</dbReference>
<keyword evidence="2" id="KW-0472">Membrane</keyword>
<gene>
    <name evidence="3" type="ORF">CEE69_29395</name>
</gene>
<feature type="transmembrane region" description="Helical" evidence="2">
    <location>
        <begin position="92"/>
        <end position="111"/>
    </location>
</feature>
<accession>A0A2G1VY96</accession>
<feature type="transmembrane region" description="Helical" evidence="2">
    <location>
        <begin position="66"/>
        <end position="86"/>
    </location>
</feature>
<dbReference type="AlphaFoldDB" id="A0A2G1VY96"/>
<protein>
    <submittedName>
        <fullName evidence="3">Uncharacterized protein</fullName>
    </submittedName>
</protein>
<keyword evidence="2" id="KW-1133">Transmembrane helix</keyword>
<evidence type="ECO:0000313" key="4">
    <source>
        <dbReference type="Proteomes" id="UP000225740"/>
    </source>
</evidence>
<sequence>MRESVIPSVYSSRTGYADCMNSDVDHAVTPNPYATGPLEEGEDEDRELLLDDPLDEKPFPSLPYTVFRWTLVCSIAAIPSFVVGLSVTQGQVLAMVTGVVIFAAGYVWADLVTRARPWRRYRNMTITLRTVYVLRLVASVIFPAGMFLDMFTGMFAVLLVGSVTQADATTGFGYITTVFTTLVQGILLNVLLMVLALCVYPIVRLTGRSRESRKRRELGRGDQTPSESDSESLANPLLSSSESSSSEPSLR</sequence>
<evidence type="ECO:0000256" key="1">
    <source>
        <dbReference type="SAM" id="MobiDB-lite"/>
    </source>
</evidence>